<dbReference type="EMBL" id="CAKKLH010000331">
    <property type="protein sequence ID" value="CAH0112761.1"/>
    <property type="molecule type" value="Genomic_DNA"/>
</dbReference>
<accession>A0A8J2WV34</accession>
<comment type="caution">
    <text evidence="1">The sequence shown here is derived from an EMBL/GenBank/DDBJ whole genome shotgun (WGS) entry which is preliminary data.</text>
</comment>
<dbReference type="Proteomes" id="UP000789390">
    <property type="component" value="Unassembled WGS sequence"/>
</dbReference>
<gene>
    <name evidence="1" type="ORF">DGAL_LOCUS16542</name>
</gene>
<reference evidence="1" key="1">
    <citation type="submission" date="2021-11" db="EMBL/GenBank/DDBJ databases">
        <authorList>
            <person name="Schell T."/>
        </authorList>
    </citation>
    <scope>NUCLEOTIDE SEQUENCE</scope>
    <source>
        <strain evidence="1">M5</strain>
    </source>
</reference>
<evidence type="ECO:0000313" key="1">
    <source>
        <dbReference type="EMBL" id="CAH0112761.1"/>
    </source>
</evidence>
<keyword evidence="2" id="KW-1185">Reference proteome</keyword>
<sequence>MYNSLNSSQPEYETPASAATANDAAKFGIALAQQQRGSLLKKRQIQQQQKTNFTRRAFSWKYKRHLVASITVIVLVPIDL</sequence>
<proteinExistence type="predicted"/>
<protein>
    <submittedName>
        <fullName evidence="1">Uncharacterized protein</fullName>
    </submittedName>
</protein>
<organism evidence="1 2">
    <name type="scientific">Daphnia galeata</name>
    <dbReference type="NCBI Taxonomy" id="27404"/>
    <lineage>
        <taxon>Eukaryota</taxon>
        <taxon>Metazoa</taxon>
        <taxon>Ecdysozoa</taxon>
        <taxon>Arthropoda</taxon>
        <taxon>Crustacea</taxon>
        <taxon>Branchiopoda</taxon>
        <taxon>Diplostraca</taxon>
        <taxon>Cladocera</taxon>
        <taxon>Anomopoda</taxon>
        <taxon>Daphniidae</taxon>
        <taxon>Daphnia</taxon>
    </lineage>
</organism>
<dbReference type="AlphaFoldDB" id="A0A8J2WV34"/>
<evidence type="ECO:0000313" key="2">
    <source>
        <dbReference type="Proteomes" id="UP000789390"/>
    </source>
</evidence>
<name>A0A8J2WV34_9CRUS</name>